<dbReference type="PANTHER" id="PTHR43394">
    <property type="entry name" value="ATP-DEPENDENT PERMEASE MDL1, MITOCHONDRIAL"/>
    <property type="match status" value="1"/>
</dbReference>
<organism evidence="7 8">
    <name type="scientific">Saprolegnia diclina (strain VS20)</name>
    <dbReference type="NCBI Taxonomy" id="1156394"/>
    <lineage>
        <taxon>Eukaryota</taxon>
        <taxon>Sar</taxon>
        <taxon>Stramenopiles</taxon>
        <taxon>Oomycota</taxon>
        <taxon>Saprolegniomycetes</taxon>
        <taxon>Saprolegniales</taxon>
        <taxon>Saprolegniaceae</taxon>
        <taxon>Saprolegnia</taxon>
    </lineage>
</organism>
<keyword evidence="4 5" id="KW-0472">Membrane</keyword>
<dbReference type="Pfam" id="PF00005">
    <property type="entry name" value="ABC_tran"/>
    <property type="match status" value="1"/>
</dbReference>
<dbReference type="EMBL" id="JH767181">
    <property type="protein sequence ID" value="EQC29709.1"/>
    <property type="molecule type" value="Genomic_DNA"/>
</dbReference>
<feature type="transmembrane region" description="Helical" evidence="5">
    <location>
        <begin position="125"/>
        <end position="145"/>
    </location>
</feature>
<dbReference type="SUPFAM" id="SSF90123">
    <property type="entry name" value="ABC transporter transmembrane region"/>
    <property type="match status" value="1"/>
</dbReference>
<dbReference type="InterPro" id="IPR036640">
    <property type="entry name" value="ABC1_TM_sf"/>
</dbReference>
<accession>T0PW17</accession>
<keyword evidence="8" id="KW-1185">Reference proteome</keyword>
<dbReference type="InParanoid" id="T0PW17"/>
<dbReference type="GO" id="GO:0005743">
    <property type="term" value="C:mitochondrial inner membrane"/>
    <property type="evidence" value="ECO:0007669"/>
    <property type="project" value="TreeGrafter"/>
</dbReference>
<gene>
    <name evidence="7" type="ORF">SDRG_12481</name>
</gene>
<dbReference type="Gene3D" id="1.20.1560.10">
    <property type="entry name" value="ABC transporter type 1, transmembrane domain"/>
    <property type="match status" value="2"/>
</dbReference>
<dbReference type="Pfam" id="PF00664">
    <property type="entry name" value="ABC_membrane"/>
    <property type="match status" value="1"/>
</dbReference>
<comment type="subcellular location">
    <subcellularLocation>
        <location evidence="1">Membrane</location>
        <topology evidence="1">Multi-pass membrane protein</topology>
    </subcellularLocation>
</comment>
<feature type="transmembrane region" description="Helical" evidence="5">
    <location>
        <begin position="262"/>
        <end position="281"/>
    </location>
</feature>
<dbReference type="GO" id="GO:0016887">
    <property type="term" value="F:ATP hydrolysis activity"/>
    <property type="evidence" value="ECO:0007669"/>
    <property type="project" value="InterPro"/>
</dbReference>
<proteinExistence type="predicted"/>
<feature type="transmembrane region" description="Helical" evidence="5">
    <location>
        <begin position="237"/>
        <end position="256"/>
    </location>
</feature>
<dbReference type="InterPro" id="IPR039421">
    <property type="entry name" value="Type_1_exporter"/>
</dbReference>
<dbReference type="OrthoDB" id="6500128at2759"/>
<dbReference type="GO" id="GO:0015421">
    <property type="term" value="F:ABC-type oligopeptide transporter activity"/>
    <property type="evidence" value="ECO:0007669"/>
    <property type="project" value="TreeGrafter"/>
</dbReference>
<dbReference type="VEuPathDB" id="FungiDB:SDRG_12481"/>
<feature type="transmembrane region" description="Helical" evidence="5">
    <location>
        <begin position="363"/>
        <end position="384"/>
    </location>
</feature>
<dbReference type="InterPro" id="IPR003439">
    <property type="entry name" value="ABC_transporter-like_ATP-bd"/>
</dbReference>
<dbReference type="InterPro" id="IPR011527">
    <property type="entry name" value="ABC1_TM_dom"/>
</dbReference>
<dbReference type="GO" id="GO:0005524">
    <property type="term" value="F:ATP binding"/>
    <property type="evidence" value="ECO:0007669"/>
    <property type="project" value="InterPro"/>
</dbReference>
<dbReference type="Proteomes" id="UP000030762">
    <property type="component" value="Unassembled WGS sequence"/>
</dbReference>
<evidence type="ECO:0000256" key="5">
    <source>
        <dbReference type="SAM" id="Phobius"/>
    </source>
</evidence>
<dbReference type="SUPFAM" id="SSF52540">
    <property type="entry name" value="P-loop containing nucleoside triphosphate hydrolases"/>
    <property type="match status" value="2"/>
</dbReference>
<dbReference type="OMA" id="MRGIYYQ"/>
<feature type="domain" description="ABC transmembrane type-1" evidence="6">
    <location>
        <begin position="322"/>
        <end position="389"/>
    </location>
</feature>
<dbReference type="eggNOG" id="KOG0055">
    <property type="taxonomic scope" value="Eukaryota"/>
</dbReference>
<dbReference type="STRING" id="1156394.T0PW17"/>
<feature type="transmembrane region" description="Helical" evidence="5">
    <location>
        <begin position="323"/>
        <end position="348"/>
    </location>
</feature>
<dbReference type="AlphaFoldDB" id="T0PW17"/>
<evidence type="ECO:0000313" key="8">
    <source>
        <dbReference type="Proteomes" id="UP000030762"/>
    </source>
</evidence>
<dbReference type="CDD" id="cd18578">
    <property type="entry name" value="ABC_6TM_Pgp_ABCB1_D2_like"/>
    <property type="match status" value="1"/>
</dbReference>
<evidence type="ECO:0000259" key="6">
    <source>
        <dbReference type="PROSITE" id="PS50929"/>
    </source>
</evidence>
<dbReference type="GeneID" id="19953208"/>
<keyword evidence="2 5" id="KW-0812">Transmembrane</keyword>
<name>T0PW17_SAPDV</name>
<evidence type="ECO:0000256" key="3">
    <source>
        <dbReference type="ARBA" id="ARBA00022989"/>
    </source>
</evidence>
<protein>
    <recommendedName>
        <fullName evidence="6">ABC transmembrane type-1 domain-containing protein</fullName>
    </recommendedName>
</protein>
<feature type="domain" description="ABC transmembrane type-1" evidence="6">
    <location>
        <begin position="133"/>
        <end position="290"/>
    </location>
</feature>
<dbReference type="PANTHER" id="PTHR43394:SF1">
    <property type="entry name" value="ATP-BINDING CASSETTE SUB-FAMILY B MEMBER 10, MITOCHONDRIAL"/>
    <property type="match status" value="1"/>
</dbReference>
<reference evidence="7 8" key="1">
    <citation type="submission" date="2012-04" db="EMBL/GenBank/DDBJ databases">
        <title>The Genome Sequence of Saprolegnia declina VS20.</title>
        <authorList>
            <consortium name="The Broad Institute Genome Sequencing Platform"/>
            <person name="Russ C."/>
            <person name="Nusbaum C."/>
            <person name="Tyler B."/>
            <person name="van West P."/>
            <person name="Dieguez-Uribeondo J."/>
            <person name="de Bruijn I."/>
            <person name="Tripathy S."/>
            <person name="Jiang R."/>
            <person name="Young S.K."/>
            <person name="Zeng Q."/>
            <person name="Gargeya S."/>
            <person name="Fitzgerald M."/>
            <person name="Haas B."/>
            <person name="Abouelleil A."/>
            <person name="Alvarado L."/>
            <person name="Arachchi H.M."/>
            <person name="Berlin A."/>
            <person name="Chapman S.B."/>
            <person name="Goldberg J."/>
            <person name="Griggs A."/>
            <person name="Gujja S."/>
            <person name="Hansen M."/>
            <person name="Howarth C."/>
            <person name="Imamovic A."/>
            <person name="Larimer J."/>
            <person name="McCowen C."/>
            <person name="Montmayeur A."/>
            <person name="Murphy C."/>
            <person name="Neiman D."/>
            <person name="Pearson M."/>
            <person name="Priest M."/>
            <person name="Roberts A."/>
            <person name="Saif S."/>
            <person name="Shea T."/>
            <person name="Sisk P."/>
            <person name="Sykes S."/>
            <person name="Wortman J."/>
            <person name="Nusbaum C."/>
            <person name="Birren B."/>
        </authorList>
    </citation>
    <scope>NUCLEOTIDE SEQUENCE [LARGE SCALE GENOMIC DNA]</scope>
    <source>
        <strain evidence="7 8">VS20</strain>
    </source>
</reference>
<dbReference type="InterPro" id="IPR027417">
    <property type="entry name" value="P-loop_NTPase"/>
</dbReference>
<evidence type="ECO:0000256" key="1">
    <source>
        <dbReference type="ARBA" id="ARBA00004141"/>
    </source>
</evidence>
<evidence type="ECO:0000313" key="7">
    <source>
        <dbReference type="EMBL" id="EQC29709.1"/>
    </source>
</evidence>
<sequence length="577" mass="62179">MYVETTHCILILDEATSALDTESEHIVQASLDHLVASDDRTTTRNADREGTHDALLQPPHGLYKTLVEAQMKKVGIDEDLDDELSPAPITAGCNRFHSRSDAETDIEAAKDVPVLRVWSLSKPEMLNFIFGGIGAVLNGAVFPARPSFKLDSPTTRSSLWAAGFGGLGVVYCAELTLQNHQFSIACERLTSRIRGLCFQAMLRQDIGWFDDEKHSSGSLTTRLVTDSAAIRIMTAETVNVVLINVSILAVAFGIAFSQSWQMTLALLGVFPIIGFGAFIQMQSMGGNTVKNVNDGDIRAGALLSEPHQLDPNGRLSPTTDHKVGILAGVGFGVSQSCMVIAMAFPFWFGGWLIICGDVDFERMFLVLNPILLLSFGVGMAAQGFGDMAKAKKAIGSIYGIIDRVPSIDCSASNVHDEVKGELELRHAALALSLTPRLTLALVGCSGKSTVIGLLEHFYDPASGAGFLDGHDLRSLNVQSLRSHFSIVSQEPLLCAGTIAENIATGKPGATMAEIEDAAKKANAHDESERIVQESLDRLLKQRQRTTVIVAHRLSTICNADMIAVVNDDCNRSGRDAE</sequence>
<dbReference type="GO" id="GO:0090374">
    <property type="term" value="P:oligopeptide export from mitochondrion"/>
    <property type="evidence" value="ECO:0007669"/>
    <property type="project" value="TreeGrafter"/>
</dbReference>
<dbReference type="RefSeq" id="XP_008616775.1">
    <property type="nucleotide sequence ID" value="XM_008618553.1"/>
</dbReference>
<dbReference type="Gene3D" id="3.40.50.300">
    <property type="entry name" value="P-loop containing nucleotide triphosphate hydrolases"/>
    <property type="match status" value="3"/>
</dbReference>
<evidence type="ECO:0000256" key="2">
    <source>
        <dbReference type="ARBA" id="ARBA00022692"/>
    </source>
</evidence>
<dbReference type="PROSITE" id="PS50929">
    <property type="entry name" value="ABC_TM1F"/>
    <property type="match status" value="2"/>
</dbReference>
<evidence type="ECO:0000256" key="4">
    <source>
        <dbReference type="ARBA" id="ARBA00023136"/>
    </source>
</evidence>
<keyword evidence="3 5" id="KW-1133">Transmembrane helix</keyword>
<feature type="transmembrane region" description="Helical" evidence="5">
    <location>
        <begin position="157"/>
        <end position="177"/>
    </location>
</feature>